<feature type="transmembrane region" description="Helical" evidence="1">
    <location>
        <begin position="52"/>
        <end position="78"/>
    </location>
</feature>
<dbReference type="Pfam" id="PF26472">
    <property type="entry name" value="DUF8147"/>
    <property type="match status" value="1"/>
</dbReference>
<gene>
    <name evidence="3" type="ORF">DV707_15310</name>
    <name evidence="4" type="ORF">SAMN04488133_3711</name>
</gene>
<keyword evidence="1" id="KW-0472">Membrane</keyword>
<evidence type="ECO:0000313" key="3">
    <source>
        <dbReference type="EMBL" id="QCC49123.1"/>
    </source>
</evidence>
<organism evidence="4 5">
    <name type="scientific">Halobellus limi</name>
    <dbReference type="NCBI Taxonomy" id="699433"/>
    <lineage>
        <taxon>Archaea</taxon>
        <taxon>Methanobacteriati</taxon>
        <taxon>Methanobacteriota</taxon>
        <taxon>Stenosarchaea group</taxon>
        <taxon>Halobacteria</taxon>
        <taxon>Halobacteriales</taxon>
        <taxon>Haloferacaceae</taxon>
        <taxon>Halobellus</taxon>
    </lineage>
</organism>
<reference evidence="3 6" key="2">
    <citation type="journal article" date="2019" name="Nat. Commun.">
        <title>A new type of DNA phosphorothioation-based antiviral system in archaea.</title>
        <authorList>
            <person name="Xiong L."/>
            <person name="Liu S."/>
            <person name="Chen S."/>
            <person name="Xiao Y."/>
            <person name="Zhu B."/>
            <person name="Gao Y."/>
            <person name="Zhang Y."/>
            <person name="Chen B."/>
            <person name="Luo J."/>
            <person name="Deng Z."/>
            <person name="Chen X."/>
            <person name="Wang L."/>
            <person name="Chen S."/>
        </authorList>
    </citation>
    <scope>NUCLEOTIDE SEQUENCE [LARGE SCALE GENOMIC DNA]</scope>
    <source>
        <strain evidence="3 6">CGMCC 1.10331</strain>
        <plasmid evidence="3 6">unnamed1</plasmid>
    </source>
</reference>
<feature type="transmembrane region" description="Helical" evidence="1">
    <location>
        <begin position="213"/>
        <end position="235"/>
    </location>
</feature>
<feature type="transmembrane region" description="Helical" evidence="1">
    <location>
        <begin position="12"/>
        <end position="40"/>
    </location>
</feature>
<evidence type="ECO:0000259" key="2">
    <source>
        <dbReference type="Pfam" id="PF26472"/>
    </source>
</evidence>
<dbReference type="EMBL" id="FNVN01000009">
    <property type="protein sequence ID" value="SEG75930.1"/>
    <property type="molecule type" value="Genomic_DNA"/>
</dbReference>
<keyword evidence="1" id="KW-1133">Transmembrane helix</keyword>
<accession>A0A1H6CSB1</accession>
<dbReference type="KEGG" id="hlm:DV707_15310"/>
<feature type="transmembrane region" description="Helical" evidence="1">
    <location>
        <begin position="174"/>
        <end position="201"/>
    </location>
</feature>
<proteinExistence type="predicted"/>
<dbReference type="Proteomes" id="UP000296733">
    <property type="component" value="Plasmid unnamed1"/>
</dbReference>
<dbReference type="Proteomes" id="UP000236740">
    <property type="component" value="Unassembled WGS sequence"/>
</dbReference>
<evidence type="ECO:0000313" key="4">
    <source>
        <dbReference type="EMBL" id="SEG75930.1"/>
    </source>
</evidence>
<dbReference type="OrthoDB" id="162223at2157"/>
<reference evidence="4 5" key="1">
    <citation type="submission" date="2016-10" db="EMBL/GenBank/DDBJ databases">
        <authorList>
            <person name="de Groot N.N."/>
        </authorList>
    </citation>
    <scope>NUCLEOTIDE SEQUENCE [LARGE SCALE GENOMIC DNA]</scope>
    <source>
        <strain evidence="4 5">CGMCC 1.10331</strain>
    </source>
</reference>
<keyword evidence="1" id="KW-0812">Transmembrane</keyword>
<dbReference type="RefSeq" id="WP_103993242.1">
    <property type="nucleotide sequence ID" value="NZ_CP031312.1"/>
</dbReference>
<dbReference type="Pfam" id="PF17647">
    <property type="entry name" value="DUF5518"/>
    <property type="match status" value="1"/>
</dbReference>
<name>A0A1H6CSB1_9EURY</name>
<sequence>MRSIPRRTVRNGIVGGVVGAVLGVVPLVLLVAPLLGGGVAGYLERDDARGGAVAGVLAGVVTALFGVVLTAVVVAVRFGDLPLSVVDGPLARLGIATALSLAAVVGQVLVAGIGGALGGILEAAHRPSGSGDARRTASRVRRRRSPIAAVGSVLGGLVTFAAVAYAVTAVLDPLIWPSAIVGLPVGFVAGVAVAVVGYAFARRERNADGRWRAVGIGALAIVVVFGLLLGGLWVVGQERVAASHESTYEYEVSIDADGTLEDPTFYVPAPTDSDDVRLSAVFVEDASEERYVPGVASGAGAEPVNFSSEVVETEHGPMIAVSADRIEVSRYYYRTVENETMGWTEPISPEEYDPADPSTGVAHDGSFTLTVTAVAEDSIDTADPFGTEPLLAPQYDRTRVDCPSGPSETRRCYTYESRVYADYDADEGTTVSVAATVDGRNEWFSGGWNGNEYRDRTSVELLGPRSGWHVAFGELDVGRGSYRR</sequence>
<evidence type="ECO:0000313" key="5">
    <source>
        <dbReference type="Proteomes" id="UP000236740"/>
    </source>
</evidence>
<evidence type="ECO:0000256" key="1">
    <source>
        <dbReference type="SAM" id="Phobius"/>
    </source>
</evidence>
<dbReference type="GeneID" id="39859487"/>
<dbReference type="EMBL" id="CP031312">
    <property type="protein sequence ID" value="QCC49123.1"/>
    <property type="molecule type" value="Genomic_DNA"/>
</dbReference>
<keyword evidence="5" id="KW-1185">Reference proteome</keyword>
<dbReference type="InterPro" id="IPR058460">
    <property type="entry name" value="DUF8147"/>
</dbReference>
<keyword evidence="3" id="KW-0614">Plasmid</keyword>
<dbReference type="AlphaFoldDB" id="A0A1H6CSB1"/>
<protein>
    <recommendedName>
        <fullName evidence="2">DUF8147 domain-containing protein</fullName>
    </recommendedName>
</protein>
<geneLocation type="plasmid" evidence="3">
    <name>unnamed1</name>
</geneLocation>
<dbReference type="InterPro" id="IPR040493">
    <property type="entry name" value="DUF5518"/>
</dbReference>
<evidence type="ECO:0000313" key="6">
    <source>
        <dbReference type="Proteomes" id="UP000296733"/>
    </source>
</evidence>
<feature type="domain" description="DUF8147" evidence="2">
    <location>
        <begin position="148"/>
        <end position="242"/>
    </location>
</feature>
<feature type="transmembrane region" description="Helical" evidence="1">
    <location>
        <begin position="145"/>
        <end position="168"/>
    </location>
</feature>